<evidence type="ECO:0000256" key="6">
    <source>
        <dbReference type="SAM" id="MobiDB-lite"/>
    </source>
</evidence>
<dbReference type="PANTHER" id="PTHR43178:SF5">
    <property type="entry name" value="LIPOAMIDE ACYLTRANSFERASE COMPONENT OF BRANCHED-CHAIN ALPHA-KETO ACID DEHYDROGENASE COMPLEX, MITOCHONDRIAL"/>
    <property type="match status" value="1"/>
</dbReference>
<dbReference type="Pfam" id="PF00198">
    <property type="entry name" value="2-oxoacid_dh"/>
    <property type="match status" value="1"/>
</dbReference>
<accession>M0A0G8</accession>
<keyword evidence="4" id="KW-0450">Lipoyl</keyword>
<keyword evidence="3" id="KW-0808">Transferase</keyword>
<feature type="compositionally biased region" description="Low complexity" evidence="6">
    <location>
        <begin position="104"/>
        <end position="123"/>
    </location>
</feature>
<dbReference type="SUPFAM" id="SSF51230">
    <property type="entry name" value="Single hybrid motif"/>
    <property type="match status" value="1"/>
</dbReference>
<keyword evidence="10" id="KW-1185">Reference proteome</keyword>
<dbReference type="SUPFAM" id="SSF47005">
    <property type="entry name" value="Peripheral subunit-binding domain of 2-oxo acid dehydrogenase complex"/>
    <property type="match status" value="2"/>
</dbReference>
<protein>
    <submittedName>
        <fullName evidence="9">E3 binding domain protein</fullName>
    </submittedName>
</protein>
<proteinExistence type="inferred from homology"/>
<evidence type="ECO:0000256" key="3">
    <source>
        <dbReference type="ARBA" id="ARBA00022679"/>
    </source>
</evidence>
<dbReference type="PROSITE" id="PS50968">
    <property type="entry name" value="BIOTINYL_LIPOYL"/>
    <property type="match status" value="1"/>
</dbReference>
<dbReference type="PROSITE" id="PS51826">
    <property type="entry name" value="PSBD"/>
    <property type="match status" value="2"/>
</dbReference>
<dbReference type="Gene3D" id="2.40.50.100">
    <property type="match status" value="1"/>
</dbReference>
<name>M0A0G8_9EURY</name>
<evidence type="ECO:0000256" key="2">
    <source>
        <dbReference type="ARBA" id="ARBA00007317"/>
    </source>
</evidence>
<evidence type="ECO:0000256" key="4">
    <source>
        <dbReference type="ARBA" id="ARBA00022823"/>
    </source>
</evidence>
<dbReference type="EMBL" id="AOIL01000034">
    <property type="protein sequence ID" value="ELY91826.1"/>
    <property type="molecule type" value="Genomic_DNA"/>
</dbReference>
<feature type="compositionally biased region" description="Basic and acidic residues" evidence="6">
    <location>
        <begin position="81"/>
        <end position="92"/>
    </location>
</feature>
<reference evidence="9 10" key="1">
    <citation type="journal article" date="2014" name="PLoS Genet.">
        <title>Phylogenetically driven sequencing of extremely halophilic archaea reveals strategies for static and dynamic osmo-response.</title>
        <authorList>
            <person name="Becker E.A."/>
            <person name="Seitzer P.M."/>
            <person name="Tritt A."/>
            <person name="Larsen D."/>
            <person name="Krusor M."/>
            <person name="Yao A.I."/>
            <person name="Wu D."/>
            <person name="Madern D."/>
            <person name="Eisen J.A."/>
            <person name="Darling A.E."/>
            <person name="Facciotti M.T."/>
        </authorList>
    </citation>
    <scope>NUCLEOTIDE SEQUENCE [LARGE SCALE GENOMIC DNA]</scope>
    <source>
        <strain evidence="9 10">DSM 12281</strain>
    </source>
</reference>
<evidence type="ECO:0000256" key="1">
    <source>
        <dbReference type="ARBA" id="ARBA00001938"/>
    </source>
</evidence>
<dbReference type="PATRIC" id="fig|1230458.4.peg.2013"/>
<dbReference type="InterPro" id="IPR001078">
    <property type="entry name" value="2-oxoacid_DH_actylTfrase"/>
</dbReference>
<evidence type="ECO:0000313" key="10">
    <source>
        <dbReference type="Proteomes" id="UP000011648"/>
    </source>
</evidence>
<dbReference type="GO" id="GO:0031405">
    <property type="term" value="F:lipoic acid binding"/>
    <property type="evidence" value="ECO:0007669"/>
    <property type="project" value="TreeGrafter"/>
</dbReference>
<gene>
    <name evidence="9" type="ORF">C484_10021</name>
</gene>
<dbReference type="STRING" id="1230458.C484_10021"/>
<keyword evidence="5" id="KW-0012">Acyltransferase</keyword>
<dbReference type="CDD" id="cd06849">
    <property type="entry name" value="lipoyl_domain"/>
    <property type="match status" value="1"/>
</dbReference>
<feature type="domain" description="Lipoyl-binding" evidence="7">
    <location>
        <begin position="1"/>
        <end position="64"/>
    </location>
</feature>
<feature type="domain" description="Peripheral subunit-binding (PSBD)" evidence="8">
    <location>
        <begin position="129"/>
        <end position="166"/>
    </location>
</feature>
<dbReference type="SUPFAM" id="SSF52777">
    <property type="entry name" value="CoA-dependent acyltransferases"/>
    <property type="match status" value="1"/>
</dbReference>
<dbReference type="InterPro" id="IPR036625">
    <property type="entry name" value="E3-bd_dom_sf"/>
</dbReference>
<dbReference type="InterPro" id="IPR011053">
    <property type="entry name" value="Single_hybrid_motif"/>
</dbReference>
<dbReference type="GO" id="GO:0016407">
    <property type="term" value="F:acetyltransferase activity"/>
    <property type="evidence" value="ECO:0007669"/>
    <property type="project" value="TreeGrafter"/>
</dbReference>
<evidence type="ECO:0000313" key="9">
    <source>
        <dbReference type="EMBL" id="ELY91826.1"/>
    </source>
</evidence>
<dbReference type="PANTHER" id="PTHR43178">
    <property type="entry name" value="DIHYDROLIPOAMIDE ACETYLTRANSFERASE COMPONENT OF PYRUVATE DEHYDROGENASE COMPLEX"/>
    <property type="match status" value="1"/>
</dbReference>
<dbReference type="Proteomes" id="UP000011648">
    <property type="component" value="Unassembled WGS sequence"/>
</dbReference>
<evidence type="ECO:0000259" key="8">
    <source>
        <dbReference type="PROSITE" id="PS51826"/>
    </source>
</evidence>
<evidence type="ECO:0000256" key="5">
    <source>
        <dbReference type="ARBA" id="ARBA00023315"/>
    </source>
</evidence>
<dbReference type="Gene3D" id="4.10.320.10">
    <property type="entry name" value="E3-binding domain"/>
    <property type="match status" value="2"/>
</dbReference>
<dbReference type="InterPro" id="IPR050743">
    <property type="entry name" value="2-oxoacid_DH_E2_comp"/>
</dbReference>
<dbReference type="InterPro" id="IPR004167">
    <property type="entry name" value="PSBD"/>
</dbReference>
<dbReference type="Pfam" id="PF00364">
    <property type="entry name" value="Biotin_lipoyl"/>
    <property type="match status" value="1"/>
</dbReference>
<dbReference type="GO" id="GO:0005737">
    <property type="term" value="C:cytoplasm"/>
    <property type="evidence" value="ECO:0007669"/>
    <property type="project" value="TreeGrafter"/>
</dbReference>
<comment type="caution">
    <text evidence="9">The sequence shown here is derived from an EMBL/GenBank/DDBJ whole genome shotgun (WGS) entry which is preliminary data.</text>
</comment>
<evidence type="ECO:0000259" key="7">
    <source>
        <dbReference type="PROSITE" id="PS50968"/>
    </source>
</evidence>
<dbReference type="InterPro" id="IPR023213">
    <property type="entry name" value="CAT-like_dom_sf"/>
</dbReference>
<organism evidence="9 10">
    <name type="scientific">Natrialba taiwanensis DSM 12281</name>
    <dbReference type="NCBI Taxonomy" id="1230458"/>
    <lineage>
        <taxon>Archaea</taxon>
        <taxon>Methanobacteriati</taxon>
        <taxon>Methanobacteriota</taxon>
        <taxon>Stenosarchaea group</taxon>
        <taxon>Halobacteria</taxon>
        <taxon>Halobacteriales</taxon>
        <taxon>Natrialbaceae</taxon>
        <taxon>Natrialba</taxon>
    </lineage>
</organism>
<comment type="similarity">
    <text evidence="2">Belongs to the 2-oxoacid dehydrogenase family.</text>
</comment>
<dbReference type="AlphaFoldDB" id="M0A0G8"/>
<feature type="domain" description="Peripheral subunit-binding (PSBD)" evidence="8">
    <location>
        <begin position="177"/>
        <end position="214"/>
    </location>
</feature>
<feature type="region of interest" description="Disordered" evidence="6">
    <location>
        <begin position="78"/>
        <end position="240"/>
    </location>
</feature>
<dbReference type="Gene3D" id="3.30.559.10">
    <property type="entry name" value="Chloramphenicol acetyltransferase-like domain"/>
    <property type="match status" value="1"/>
</dbReference>
<dbReference type="InterPro" id="IPR000089">
    <property type="entry name" value="Biotin_lipoyl"/>
</dbReference>
<comment type="cofactor">
    <cofactor evidence="1">
        <name>(R)-lipoate</name>
        <dbReference type="ChEBI" id="CHEBI:83088"/>
    </cofactor>
</comment>
<dbReference type="Pfam" id="PF02817">
    <property type="entry name" value="E3_binding"/>
    <property type="match status" value="2"/>
</dbReference>
<sequence>MEQGTVLEWFRESEDDVSEGDKLAEVESEKSIGEVEAREDGVLRRIYVEEGKSVPPGTPIGILAAADTDISDLEAEAEAEIDGKTETERDTIADPSDTEDDAVTAETQSAASARSSAAPAAAEETTEVKASPRARSRAEELGVDLMSVEGTGPMDSITEDDVEAAVGDGTEREESIKASPRAKKRAEEAGVDLTSVEGTGPMDSITEDDVEAAAEATRESGAEVRQITPERTASNRFERATAVADPSAGTALLETTEAVRSAFEERVTSIDVLLVVASAALADRPLMNGIYAESTHQLRESQDIALVTELDDELHTGVVPNVEEKSLTEIVDTRERLDDDSEGEPSFTLANAAKTDSDGMLVNPPCVAALEFDATGQRAVPEGSGVDLRPLVTASLTYDTRAIDESEADAFLQRFFERAERASELVLESYRGTE</sequence>